<dbReference type="AlphaFoldDB" id="A0A0B7A9A2"/>
<accession>A0A0B7A9A2</accession>
<organism evidence="2">
    <name type="scientific">Arion vulgaris</name>
    <dbReference type="NCBI Taxonomy" id="1028688"/>
    <lineage>
        <taxon>Eukaryota</taxon>
        <taxon>Metazoa</taxon>
        <taxon>Spiralia</taxon>
        <taxon>Lophotrochozoa</taxon>
        <taxon>Mollusca</taxon>
        <taxon>Gastropoda</taxon>
        <taxon>Heterobranchia</taxon>
        <taxon>Euthyneura</taxon>
        <taxon>Panpulmonata</taxon>
        <taxon>Eupulmonata</taxon>
        <taxon>Stylommatophora</taxon>
        <taxon>Helicina</taxon>
        <taxon>Arionoidea</taxon>
        <taxon>Arionidae</taxon>
        <taxon>Arion</taxon>
    </lineage>
</organism>
<proteinExistence type="predicted"/>
<dbReference type="EMBL" id="HACG01029711">
    <property type="protein sequence ID" value="CEK76576.1"/>
    <property type="molecule type" value="Transcribed_RNA"/>
</dbReference>
<name>A0A0B7A9A2_9EUPU</name>
<feature type="region of interest" description="Disordered" evidence="1">
    <location>
        <begin position="21"/>
        <end position="57"/>
    </location>
</feature>
<sequence>WIATALCECIYICTKRMNVSKDEDEPWEEDEPRIEDGLWNVDRGPRGTEPGGGGYDELTITRMYNRES</sequence>
<feature type="non-terminal residue" evidence="2">
    <location>
        <position position="68"/>
    </location>
</feature>
<feature type="non-terminal residue" evidence="2">
    <location>
        <position position="1"/>
    </location>
</feature>
<evidence type="ECO:0000313" key="2">
    <source>
        <dbReference type="EMBL" id="CEK76576.1"/>
    </source>
</evidence>
<evidence type="ECO:0000256" key="1">
    <source>
        <dbReference type="SAM" id="MobiDB-lite"/>
    </source>
</evidence>
<protein>
    <submittedName>
        <fullName evidence="2">Uncharacterized protein</fullName>
    </submittedName>
</protein>
<reference evidence="2" key="1">
    <citation type="submission" date="2014-12" db="EMBL/GenBank/DDBJ databases">
        <title>Insight into the proteome of Arion vulgaris.</title>
        <authorList>
            <person name="Aradska J."/>
            <person name="Bulat T."/>
            <person name="Smidak R."/>
            <person name="Sarate P."/>
            <person name="Gangsoo J."/>
            <person name="Sialana F."/>
            <person name="Bilban M."/>
            <person name="Lubec G."/>
        </authorList>
    </citation>
    <scope>NUCLEOTIDE SEQUENCE</scope>
    <source>
        <tissue evidence="2">Skin</tissue>
    </source>
</reference>
<feature type="compositionally biased region" description="Acidic residues" evidence="1">
    <location>
        <begin position="22"/>
        <end position="33"/>
    </location>
</feature>
<gene>
    <name evidence="2" type="primary">ORF100566</name>
</gene>